<dbReference type="STRING" id="1129793.GPLA_0779"/>
<name>K7A8D3_9ALTE</name>
<dbReference type="AlphaFoldDB" id="K7A8D3"/>
<sequence>MKTQNDSPMCIVIFGNSGAGKSTFAQRIVKRHNIAHLDLDTLAWLPTEIPERAPIADSMHSVNAFINTQKNWVIEGCYGDLLENILSRASQLIFMDLPVAVCISNAHNRPWEPHKYSSEEEQHANLPMLLDWITQYKSRDDTFSFHTHNALFEAHQGAKARICENQYDLALLKI</sequence>
<dbReference type="PANTHER" id="PTHR37816:SF2">
    <property type="entry name" value="DNA TOPOLOGY MODULATION PROTEIN FLAR-RELATED PROTEIN"/>
    <property type="match status" value="1"/>
</dbReference>
<dbReference type="RefSeq" id="WP_007103499.1">
    <property type="nucleotide sequence ID" value="NZ_BAER01000018.1"/>
</dbReference>
<evidence type="ECO:0000313" key="2">
    <source>
        <dbReference type="Proteomes" id="UP000006322"/>
    </source>
</evidence>
<gene>
    <name evidence="1" type="ORF">GPLA_0779</name>
</gene>
<comment type="caution">
    <text evidence="1">The sequence shown here is derived from an EMBL/GenBank/DDBJ whole genome shotgun (WGS) entry which is preliminary data.</text>
</comment>
<dbReference type="InterPro" id="IPR027417">
    <property type="entry name" value="P-loop_NTPase"/>
</dbReference>
<dbReference type="InterPro" id="IPR052922">
    <property type="entry name" value="Cytidylate_Kinase-2"/>
</dbReference>
<dbReference type="Proteomes" id="UP000006322">
    <property type="component" value="Unassembled WGS sequence"/>
</dbReference>
<dbReference type="SUPFAM" id="SSF52540">
    <property type="entry name" value="P-loop containing nucleoside triphosphate hydrolases"/>
    <property type="match status" value="1"/>
</dbReference>
<evidence type="ECO:0000313" key="1">
    <source>
        <dbReference type="EMBL" id="GAC31695.1"/>
    </source>
</evidence>
<dbReference type="PANTHER" id="PTHR37816">
    <property type="entry name" value="YALI0E33011P"/>
    <property type="match status" value="1"/>
</dbReference>
<keyword evidence="2" id="KW-1185">Reference proteome</keyword>
<dbReference type="OrthoDB" id="5296079at2"/>
<proteinExistence type="predicted"/>
<accession>K7A8D3</accession>
<dbReference type="Gene3D" id="3.40.50.300">
    <property type="entry name" value="P-loop containing nucleotide triphosphate hydrolases"/>
    <property type="match status" value="1"/>
</dbReference>
<reference evidence="2" key="1">
    <citation type="journal article" date="2014" name="Environ. Microbiol.">
        <title>Comparative genomics of the marine bacterial genus Glaciecola reveals the high degree of genomic diversity and genomic characteristic for cold adaptation.</title>
        <authorList>
            <person name="Qin Q.L."/>
            <person name="Xie B.B."/>
            <person name="Yu Y."/>
            <person name="Shu Y.L."/>
            <person name="Rong J.C."/>
            <person name="Zhang Y.J."/>
            <person name="Zhao D.L."/>
            <person name="Chen X.L."/>
            <person name="Zhang X.Y."/>
            <person name="Chen B."/>
            <person name="Zhou B.C."/>
            <person name="Zhang Y.Z."/>
        </authorList>
    </citation>
    <scope>NUCLEOTIDE SEQUENCE [LARGE SCALE GENOMIC DNA]</scope>
    <source>
        <strain evidence="2">LMG 21857</strain>
    </source>
</reference>
<organism evidence="1 2">
    <name type="scientific">Paraglaciecola polaris LMG 21857</name>
    <dbReference type="NCBI Taxonomy" id="1129793"/>
    <lineage>
        <taxon>Bacteria</taxon>
        <taxon>Pseudomonadati</taxon>
        <taxon>Pseudomonadota</taxon>
        <taxon>Gammaproteobacteria</taxon>
        <taxon>Alteromonadales</taxon>
        <taxon>Alteromonadaceae</taxon>
        <taxon>Paraglaciecola</taxon>
    </lineage>
</organism>
<protein>
    <recommendedName>
        <fullName evidence="3">Shikimate kinase</fullName>
    </recommendedName>
</protein>
<dbReference type="EMBL" id="BAER01000018">
    <property type="protein sequence ID" value="GAC31695.1"/>
    <property type="molecule type" value="Genomic_DNA"/>
</dbReference>
<evidence type="ECO:0008006" key="3">
    <source>
        <dbReference type="Google" id="ProtNLM"/>
    </source>
</evidence>